<comment type="caution">
    <text evidence="1">The sequence shown here is derived from an EMBL/GenBank/DDBJ whole genome shotgun (WGS) entry which is preliminary data.</text>
</comment>
<evidence type="ECO:0000313" key="2">
    <source>
        <dbReference type="Proteomes" id="UP001380953"/>
    </source>
</evidence>
<protein>
    <submittedName>
        <fullName evidence="1">AraC family transcriptional regulator</fullName>
    </submittedName>
</protein>
<organism evidence="1 2">
    <name type="scientific">Saccharibacillus sacchari</name>
    <dbReference type="NCBI Taxonomy" id="456493"/>
    <lineage>
        <taxon>Bacteria</taxon>
        <taxon>Bacillati</taxon>
        <taxon>Bacillota</taxon>
        <taxon>Bacilli</taxon>
        <taxon>Bacillales</taxon>
        <taxon>Paenibacillaceae</taxon>
        <taxon>Saccharibacillus</taxon>
    </lineage>
</organism>
<sequence>MISSHKSQTTFTQEILTESIQHWTRASVSLLDIRHETLPAGHSAIEYCSPAGLFAFSYGGSADVSLGGQRYGIERFGLFHTSKGNSLSISPGESDIGLYKILYRAEAPTFRNKSFKNGSVGAPFRESYGFEPSDPLFFAEHLQHMRARWISGEPLDLLYGKTALHQLVYRVYEELERGDIRRLEPDPVSMAKHYLDTHYREPVSLRTVADSVHVSASSLSRLFRKQEGVSPQEYLIRKRISAAKELLQSTNATLREIASHCGFSDEFHLIKTFKGALRMTPGDYRKLRSTEMRDLSMSVPGSVPYARWNDLHSHTEGDYAMFAAPKGKMMLAVLGLTLLLSACSPSTTSTTGAAGSSGTASSENSLSSATAASTAPAETTREFQHTGGTTEVPTAPKRIVTDWFYGELLTLGIRPIAYPEYLLSEYPYVESEGTEGLGESMEQVIGLEPDLIISVWDESYQQFAKIAPSVLFKSDMPLAERMKTLGDLVGRQKEAQDWQVAFEAKVEEAKTNLQQKMAPDTSVTILSIFQKEVKVHGKRNTGAEVVYKTLGVPAPKAVEELFADTEDWNKTVSLEALPDLAGTDIILTTYDPEGTGQQRLKELKESEVWKDLDAVKNGRVHEVDYYDLFYEDPIAVENQIEMITNMLTE</sequence>
<proteinExistence type="predicted"/>
<accession>A0ACC6PGP6</accession>
<evidence type="ECO:0000313" key="1">
    <source>
        <dbReference type="EMBL" id="MEJ8306124.1"/>
    </source>
</evidence>
<keyword evidence="2" id="KW-1185">Reference proteome</keyword>
<dbReference type="EMBL" id="JBBKAR010000049">
    <property type="protein sequence ID" value="MEJ8306124.1"/>
    <property type="molecule type" value="Genomic_DNA"/>
</dbReference>
<name>A0ACC6PGP6_9BACL</name>
<reference evidence="1" key="1">
    <citation type="submission" date="2024-03" db="EMBL/GenBank/DDBJ databases">
        <title>Whole genome sequecning of epiphytes from Marcgravia umbellata leaves.</title>
        <authorList>
            <person name="Kumar G."/>
            <person name="Savka M.A."/>
        </authorList>
    </citation>
    <scope>NUCLEOTIDE SEQUENCE</scope>
    <source>
        <strain evidence="1">RIT_BL5</strain>
    </source>
</reference>
<dbReference type="Proteomes" id="UP001380953">
    <property type="component" value="Unassembled WGS sequence"/>
</dbReference>
<gene>
    <name evidence="1" type="ORF">WKI47_19660</name>
</gene>